<dbReference type="EMBL" id="JACOIJ010000026">
    <property type="protein sequence ID" value="MBD1430382.1"/>
    <property type="molecule type" value="Genomic_DNA"/>
</dbReference>
<feature type="signal peptide" evidence="1">
    <location>
        <begin position="1"/>
        <end position="22"/>
    </location>
</feature>
<name>A0ABR7YGD4_9SPHI</name>
<protein>
    <recommendedName>
        <fullName evidence="4">Lipoprotein</fullName>
    </recommendedName>
</protein>
<evidence type="ECO:0008006" key="4">
    <source>
        <dbReference type="Google" id="ProtNLM"/>
    </source>
</evidence>
<dbReference type="RefSeq" id="WP_190302581.1">
    <property type="nucleotide sequence ID" value="NZ_JACOIJ010000026.1"/>
</dbReference>
<proteinExistence type="predicted"/>
<feature type="chain" id="PRO_5045558835" description="Lipoprotein" evidence="1">
    <location>
        <begin position="23"/>
        <end position="280"/>
    </location>
</feature>
<keyword evidence="1" id="KW-0732">Signal</keyword>
<sequence length="280" mass="32762">MKLTTLLLSFFALISCSSHKFAKESVFVDDVDEYFNPALKVNVWTYMNFYPYQDGGETGVKLNEFYAQDIDVLKKIGLKSRGAKVLFSAIPNSSPQYHLLAVLHQKKLPKTEGFEKKEVGKDQHYLQKDFELGRLDIRQVLIPFEKGKKMLSLVYYISSEEHLNCKFCKLDYLAKINAINLQDTQQKIYRNNWKIAENISEKAMDSEISVPSIIQDVKGKVYLKLFAEYETETGINYFHILDSKHKEEKIKLKLLPNRYFLEYQDEKFRTINRDTIHIKS</sequence>
<organism evidence="2 3">
    <name type="scientific">Sphingobacterium litopenaei</name>
    <dbReference type="NCBI Taxonomy" id="2763500"/>
    <lineage>
        <taxon>Bacteria</taxon>
        <taxon>Pseudomonadati</taxon>
        <taxon>Bacteroidota</taxon>
        <taxon>Sphingobacteriia</taxon>
        <taxon>Sphingobacteriales</taxon>
        <taxon>Sphingobacteriaceae</taxon>
        <taxon>Sphingobacterium</taxon>
    </lineage>
</organism>
<dbReference type="PROSITE" id="PS51257">
    <property type="entry name" value="PROKAR_LIPOPROTEIN"/>
    <property type="match status" value="1"/>
</dbReference>
<comment type="caution">
    <text evidence="2">The sequence shown here is derived from an EMBL/GenBank/DDBJ whole genome shotgun (WGS) entry which is preliminary data.</text>
</comment>
<evidence type="ECO:0000256" key="1">
    <source>
        <dbReference type="SAM" id="SignalP"/>
    </source>
</evidence>
<gene>
    <name evidence="2" type="ORF">H8B04_12535</name>
</gene>
<dbReference type="Proteomes" id="UP000651271">
    <property type="component" value="Unassembled WGS sequence"/>
</dbReference>
<evidence type="ECO:0000313" key="2">
    <source>
        <dbReference type="EMBL" id="MBD1430382.1"/>
    </source>
</evidence>
<reference evidence="2 3" key="1">
    <citation type="submission" date="2020-08" db="EMBL/GenBank/DDBJ databases">
        <title>Sphingobacterium sp. DN04309 isolated from aquaculture water.</title>
        <authorList>
            <person name="Zhang M."/>
        </authorList>
    </citation>
    <scope>NUCLEOTIDE SEQUENCE [LARGE SCALE GENOMIC DNA]</scope>
    <source>
        <strain evidence="2 3">DN04309</strain>
    </source>
</reference>
<keyword evidence="3" id="KW-1185">Reference proteome</keyword>
<evidence type="ECO:0000313" key="3">
    <source>
        <dbReference type="Proteomes" id="UP000651271"/>
    </source>
</evidence>
<accession>A0ABR7YGD4</accession>